<evidence type="ECO:0000256" key="10">
    <source>
        <dbReference type="ARBA" id="ARBA00023006"/>
    </source>
</evidence>
<evidence type="ECO:0000313" key="18">
    <source>
        <dbReference type="Proteomes" id="UP000030106"/>
    </source>
</evidence>
<dbReference type="Pfam" id="PF00400">
    <property type="entry name" value="WD40"/>
    <property type="match status" value="4"/>
</dbReference>
<evidence type="ECO:0000256" key="12">
    <source>
        <dbReference type="ARBA" id="ARBA00033139"/>
    </source>
</evidence>
<dbReference type="eggNOG" id="KOG2981">
    <property type="taxonomic scope" value="Eukaryota"/>
</dbReference>
<dbReference type="InterPro" id="IPR036322">
    <property type="entry name" value="WD40_repeat_dom_sf"/>
</dbReference>
<evidence type="ECO:0000256" key="5">
    <source>
        <dbReference type="ARBA" id="ARBA00022490"/>
    </source>
</evidence>
<sequence>MPSQNRKRNQDEPADSWRQPCCSKRPLLGELITINSTKQRLSKDCSLWDQAYNALEERDPDGIFKAYHVIFSRLYAEFQDGATPSPPAPHGGSRNQAPDLPSLHDPVQRRELLIAVANVGLQQMKNQEISLRLWGHELRLKNAVADAIPVIEAIQKIIQDAVKDLPYAAAAMAGVSLVLPLLLNPSTAENDNRKGFDYVTSQMSYYIEMEVLFLPVKLQVSLRDELKRQIRALYEKIIEYEIRSVLHFFSSRVTRFFKGSILFDDSKGKLDGIQELEKMVQQRLGLAVSGESMKQLDLLKEDAKTMCQRLEGIIGELYIVSNVLQRLERLELDKEDQKYLASLLATDLRLAKRVLQSAKEQPLRDSYEWIFGDEQFKQWQTNNDKNQLWISGDPGKGKTMLLFVRGLLYVLVKQQPALMTHVRKSCRNGMGKRQFRGTTAWEASPMVFTEVLNDPMLDRTYLIVDALDECVNDQLCLLKLILATSHLKGAKWLLSSRNDLIWPQVDDQELCDESTVPLATRRVHLKLEDKQDSIATSIDAYILNAVGSLKEKKQLNDFNVDLIKHHLVQHAEGTFLWVALVCKALAHPDVLGGDIKGQLASLPKGLKPLYSEMLKRIRHSEYESLYRQPSSIMSAVFRPVTFVELRALSSQLLKDYDDGDLEQRIARCGSFLTVKDKIVSFVHKSAKDYLLGEESSVAGSSDVSAQHYTVFLAALELLTSNLRRNMCNLGLLGPLSERDSQPDLESLMPISYATVFWLDHFKNSAFQECFDPARQKEAAGLVCNFLKEKFLYWLEALSLLGNLSHVMGPLKELSGFMVNREVPKLTVQRGAKDNRQDSRQDSIRPLGAHENIVTCLAFSHDSQWLASGSLDKTIRIWDASTGDCLGKFNCPRSVALSDDAQRLALVSGSGLQIWDTNTKNKTCLKTLHEDTKMRVVAISSDSRYIATGGPGSTLSTWELGTNGYHRIEDVHDKGIWSLAFLRNSGRLACGSGNTVKIWNLPARECQTTLRGHDFPVMLLDYTPKSQTLASGSVDGILKSWDTGSNCCLQTFSIPVFELAWAFCYDTQQLAVSTGEKIAISDMSLNAGTTATIRHRNVVVEVVILNNGRNFMTLSSDAAMLWDTVSGDCLHTYAFASPDEERSNRRVLVPANCQNQRHVVFCDGNDVIVWDTCSSDPDRDAHLTALGGHDQQVTAVALSVDGSRVVSKSLRDAKVWDVKSGEHLLLDGSFSEYSWKPLAISADGQQAASKSNGGVLSVWNTRTGQLSMATETIGGSFERYGLVFSPDGRRLAFLWDADAIGMMEIHSKIRLRLKSDQIKVTSIAFSDDGHRIVSSSSHSVKIWECTSGQCPQAFSISRDLGRVSFDPLNNDRLLADKGAMEVKPVRELQVRQRSGEFSTSIVHVQYGISSDGSWIEHYGKKVCWIPSVHRSPFYAVKGSVICVAGETGLAWSATFKLEGTTYIFLPRTMNYIYSTVNTLRDRYTPVSHTSTFRQTGQITPEEFVAAGDYLVYKFPTWAWGDADDESRRASHLPPGKQYLVTRNVPCDRRLNDDFAGDAGHEESVVHDGFRTAASGGGSGGGGGAGGGGGGAGDDEDGWLRTGGLASSQPLKAKDVRTVDDAGNVGAADEDEDEDDIPDMEDEDDDEAIIRDAGAGSQKSGRRTYTLYIMYTPYYRTPRLYLSGYRADGQPLPPHDMMDDIVGDYKDKTVTLEDFPFFANNIKMASVHPCKHAPVMKSLLDRADAALRIRRDKMRAAKGDSKKQTSTATATAAEGLVEGIGKLDVGGAQEVVDKDEWEEVQQTEVLDENEVAIRVDQYLVVFLKFMASVTPGIEHDFTMGV</sequence>
<name>A0A0A2VGF0_BEABA</name>
<dbReference type="GO" id="GO:0061723">
    <property type="term" value="P:glycophagy"/>
    <property type="evidence" value="ECO:0007669"/>
    <property type="project" value="TreeGrafter"/>
</dbReference>
<feature type="domain" description="Nephrocystin 3-like N-terminal" evidence="16">
    <location>
        <begin position="403"/>
        <end position="497"/>
    </location>
</feature>
<feature type="domain" description="Nephrocystin 3-like N-terminal" evidence="16">
    <location>
        <begin position="366"/>
        <end position="401"/>
    </location>
</feature>
<evidence type="ECO:0000259" key="15">
    <source>
        <dbReference type="Pfam" id="PF17100"/>
    </source>
</evidence>
<dbReference type="GO" id="GO:0034727">
    <property type="term" value="P:piecemeal microautophagy of the nucleus"/>
    <property type="evidence" value="ECO:0007669"/>
    <property type="project" value="EnsemblFungi"/>
</dbReference>
<feature type="compositionally biased region" description="Acidic residues" evidence="14">
    <location>
        <begin position="1626"/>
        <end position="1645"/>
    </location>
</feature>
<dbReference type="GO" id="GO:0000407">
    <property type="term" value="C:phagophore assembly site"/>
    <property type="evidence" value="ECO:0007669"/>
    <property type="project" value="EnsemblFungi"/>
</dbReference>
<dbReference type="PANTHER" id="PTHR12866">
    <property type="entry name" value="UBIQUITIN-LIKE-CONJUGATING ENZYME ATG3"/>
    <property type="match status" value="1"/>
</dbReference>
<dbReference type="PROSITE" id="PS00678">
    <property type="entry name" value="WD_REPEATS_1"/>
    <property type="match status" value="1"/>
</dbReference>
<dbReference type="InterPro" id="IPR015943">
    <property type="entry name" value="WD40/YVTN_repeat-like_dom_sf"/>
</dbReference>
<protein>
    <recommendedName>
        <fullName evidence="3">Autophagy-related protein 3</fullName>
    </recommendedName>
    <alternativeName>
        <fullName evidence="11 12">Autophagy-related E2-like conjugation enzyme ATG3</fullName>
    </alternativeName>
</protein>
<dbReference type="STRING" id="1245745.A0A0A2VGF0"/>
<dbReference type="EMBL" id="ANFO01000788">
    <property type="protein sequence ID" value="KGQ06633.1"/>
    <property type="molecule type" value="Genomic_DNA"/>
</dbReference>
<keyword evidence="10" id="KW-0072">Autophagy</keyword>
<evidence type="ECO:0000256" key="2">
    <source>
        <dbReference type="ARBA" id="ARBA00007683"/>
    </source>
</evidence>
<evidence type="ECO:0000256" key="14">
    <source>
        <dbReference type="SAM" id="MobiDB-lite"/>
    </source>
</evidence>
<comment type="similarity">
    <text evidence="2">Belongs to the ATG3 family.</text>
</comment>
<dbReference type="OrthoDB" id="538223at2759"/>
<dbReference type="GO" id="GO:0005739">
    <property type="term" value="C:mitochondrion"/>
    <property type="evidence" value="ECO:0007669"/>
    <property type="project" value="EnsemblFungi"/>
</dbReference>
<dbReference type="SMART" id="SM00320">
    <property type="entry name" value="WD40"/>
    <property type="match status" value="8"/>
</dbReference>
<evidence type="ECO:0000256" key="13">
    <source>
        <dbReference type="PROSITE-ProRule" id="PRU00221"/>
    </source>
</evidence>
<dbReference type="SUPFAM" id="SSF50978">
    <property type="entry name" value="WD40 repeat-like"/>
    <property type="match status" value="1"/>
</dbReference>
<dbReference type="HOGENOM" id="CLU_000288_6_16_1"/>
<feature type="repeat" description="WD" evidence="13">
    <location>
        <begin position="1009"/>
        <end position="1050"/>
    </location>
</feature>
<dbReference type="InterPro" id="IPR019775">
    <property type="entry name" value="WD40_repeat_CS"/>
</dbReference>
<evidence type="ECO:0000259" key="16">
    <source>
        <dbReference type="Pfam" id="PF24883"/>
    </source>
</evidence>
<evidence type="ECO:0000256" key="6">
    <source>
        <dbReference type="ARBA" id="ARBA00022574"/>
    </source>
</evidence>
<evidence type="ECO:0000256" key="4">
    <source>
        <dbReference type="ARBA" id="ARBA00022448"/>
    </source>
</evidence>
<dbReference type="PROSITE" id="PS50294">
    <property type="entry name" value="WD_REPEATS_REGION"/>
    <property type="match status" value="2"/>
</dbReference>
<dbReference type="GO" id="GO:0006612">
    <property type="term" value="P:protein targeting to membrane"/>
    <property type="evidence" value="ECO:0007669"/>
    <property type="project" value="EnsemblFungi"/>
</dbReference>
<keyword evidence="4" id="KW-0813">Transport</keyword>
<dbReference type="GO" id="GO:0005829">
    <property type="term" value="C:cytosol"/>
    <property type="evidence" value="ECO:0007669"/>
    <property type="project" value="EnsemblFungi"/>
</dbReference>
<dbReference type="SUPFAM" id="SSF50998">
    <property type="entry name" value="Quinoprotein alcohol dehydrogenase-like"/>
    <property type="match status" value="1"/>
</dbReference>
<comment type="caution">
    <text evidence="17">The sequence shown here is derived from an EMBL/GenBank/DDBJ whole genome shotgun (WGS) entry which is preliminary data.</text>
</comment>
<accession>A0A0A2VGF0</accession>
<dbReference type="Pfam" id="PF17100">
    <property type="entry name" value="NACHT_N"/>
    <property type="match status" value="1"/>
</dbReference>
<dbReference type="InterPro" id="IPR011047">
    <property type="entry name" value="Quinoprotein_ADH-like_sf"/>
</dbReference>
<dbReference type="GO" id="GO:0019776">
    <property type="term" value="F:Atg8-family ligase activity"/>
    <property type="evidence" value="ECO:0007669"/>
    <property type="project" value="EnsemblFungi"/>
</dbReference>
<keyword evidence="7" id="KW-0677">Repeat</keyword>
<dbReference type="Pfam" id="PF24883">
    <property type="entry name" value="NPHP3_N"/>
    <property type="match status" value="2"/>
</dbReference>
<dbReference type="Pfam" id="PF03987">
    <property type="entry name" value="Autophagy_act_C"/>
    <property type="match status" value="1"/>
</dbReference>
<dbReference type="InterPro" id="IPR007135">
    <property type="entry name" value="Atg3/Atg10"/>
</dbReference>
<dbReference type="InterPro" id="IPR001680">
    <property type="entry name" value="WD40_rpt"/>
</dbReference>
<dbReference type="GO" id="GO:0000422">
    <property type="term" value="P:autophagy of mitochondrion"/>
    <property type="evidence" value="ECO:0007669"/>
    <property type="project" value="EnsemblFungi"/>
</dbReference>
<dbReference type="GO" id="GO:0061908">
    <property type="term" value="C:phagophore"/>
    <property type="evidence" value="ECO:0007669"/>
    <property type="project" value="EnsemblFungi"/>
</dbReference>
<proteinExistence type="inferred from homology"/>
<evidence type="ECO:0000256" key="9">
    <source>
        <dbReference type="ARBA" id="ARBA00022927"/>
    </source>
</evidence>
<dbReference type="CDD" id="cd00200">
    <property type="entry name" value="WD40"/>
    <property type="match status" value="1"/>
</dbReference>
<gene>
    <name evidence="17" type="ORF">BBAD15_g8050</name>
</gene>
<evidence type="ECO:0000313" key="17">
    <source>
        <dbReference type="EMBL" id="KGQ06633.1"/>
    </source>
</evidence>
<keyword evidence="8" id="KW-0833">Ubl conjugation pathway</keyword>
<feature type="repeat" description="WD" evidence="13">
    <location>
        <begin position="846"/>
        <end position="887"/>
    </location>
</feature>
<dbReference type="GO" id="GO:0000045">
    <property type="term" value="P:autophagosome assembly"/>
    <property type="evidence" value="ECO:0007669"/>
    <property type="project" value="EnsemblFungi"/>
</dbReference>
<feature type="region of interest" description="Disordered" evidence="14">
    <location>
        <begin position="1"/>
        <end position="20"/>
    </location>
</feature>
<dbReference type="PROSITE" id="PS50082">
    <property type="entry name" value="WD_REPEATS_2"/>
    <property type="match status" value="2"/>
</dbReference>
<dbReference type="InterPro" id="IPR056884">
    <property type="entry name" value="NPHP3-like_N"/>
</dbReference>
<evidence type="ECO:0000256" key="8">
    <source>
        <dbReference type="ARBA" id="ARBA00022786"/>
    </source>
</evidence>
<dbReference type="Proteomes" id="UP000030106">
    <property type="component" value="Unassembled WGS sequence"/>
</dbReference>
<dbReference type="InterPro" id="IPR031359">
    <property type="entry name" value="NACHT_N"/>
</dbReference>
<organism evidence="17 18">
    <name type="scientific">Beauveria bassiana D1-5</name>
    <dbReference type="NCBI Taxonomy" id="1245745"/>
    <lineage>
        <taxon>Eukaryota</taxon>
        <taxon>Fungi</taxon>
        <taxon>Dikarya</taxon>
        <taxon>Ascomycota</taxon>
        <taxon>Pezizomycotina</taxon>
        <taxon>Sordariomycetes</taxon>
        <taxon>Hypocreomycetidae</taxon>
        <taxon>Hypocreales</taxon>
        <taxon>Cordycipitaceae</taxon>
        <taxon>Beauveria</taxon>
    </lineage>
</organism>
<keyword evidence="6 13" id="KW-0853">WD repeat</keyword>
<dbReference type="Gene3D" id="2.130.10.10">
    <property type="entry name" value="YVTN repeat-like/Quinoprotein amine dehydrogenase"/>
    <property type="match status" value="4"/>
</dbReference>
<feature type="compositionally biased region" description="Gly residues" evidence="14">
    <location>
        <begin position="1573"/>
        <end position="1590"/>
    </location>
</feature>
<keyword evidence="5" id="KW-0963">Cytoplasm</keyword>
<feature type="region of interest" description="Disordered" evidence="14">
    <location>
        <begin position="1568"/>
        <end position="1656"/>
    </location>
</feature>
<reference evidence="17 18" key="1">
    <citation type="submission" date="2012-10" db="EMBL/GenBank/DDBJ databases">
        <title>Genome sequencing and analysis of entomopathogenic fungi Beauveria bassiana D1-5.</title>
        <authorList>
            <person name="Li Q."/>
            <person name="Wang L."/>
            <person name="Zhang Z."/>
            <person name="Wang Q."/>
            <person name="Ren J."/>
            <person name="Wang M."/>
            <person name="Xu W."/>
            <person name="Wang J."/>
            <person name="Lu Y."/>
            <person name="Du Q."/>
            <person name="Sun Z."/>
        </authorList>
    </citation>
    <scope>NUCLEOTIDE SEQUENCE [LARGE SCALE GENOMIC DNA]</scope>
    <source>
        <strain evidence="17 18">D1-5</strain>
    </source>
</reference>
<comment type="subcellular location">
    <subcellularLocation>
        <location evidence="1">Cytoplasm</location>
    </subcellularLocation>
</comment>
<keyword evidence="9" id="KW-0653">Protein transport</keyword>
<feature type="domain" description="NWD NACHT-NTPase N-terminal" evidence="15">
    <location>
        <begin position="46"/>
        <end position="282"/>
    </location>
</feature>
<evidence type="ECO:0000256" key="11">
    <source>
        <dbReference type="ARBA" id="ARBA00032144"/>
    </source>
</evidence>
<dbReference type="PANTHER" id="PTHR12866:SF2">
    <property type="entry name" value="UBIQUITIN-LIKE-CONJUGATING ENZYME ATG3"/>
    <property type="match status" value="1"/>
</dbReference>
<feature type="region of interest" description="Disordered" evidence="14">
    <location>
        <begin position="81"/>
        <end position="102"/>
    </location>
</feature>
<evidence type="ECO:0000256" key="3">
    <source>
        <dbReference type="ARBA" id="ARBA00018067"/>
    </source>
</evidence>
<evidence type="ECO:0000256" key="1">
    <source>
        <dbReference type="ARBA" id="ARBA00004496"/>
    </source>
</evidence>
<evidence type="ECO:0000256" key="7">
    <source>
        <dbReference type="ARBA" id="ARBA00022737"/>
    </source>
</evidence>
<dbReference type="GO" id="GO:0015031">
    <property type="term" value="P:protein transport"/>
    <property type="evidence" value="ECO:0007669"/>
    <property type="project" value="UniProtKB-KW"/>
</dbReference>